<gene>
    <name evidence="1" type="ORF">RclHR1_04970004</name>
</gene>
<evidence type="ECO:0000313" key="1">
    <source>
        <dbReference type="EMBL" id="GBC03050.1"/>
    </source>
</evidence>
<accession>A0A2Z6S1Q7</accession>
<reference evidence="1 2" key="1">
    <citation type="submission" date="2017-11" db="EMBL/GenBank/DDBJ databases">
        <title>The genome of Rhizophagus clarus HR1 reveals common genetic basis of auxotrophy among arbuscular mycorrhizal fungi.</title>
        <authorList>
            <person name="Kobayashi Y."/>
        </authorList>
    </citation>
    <scope>NUCLEOTIDE SEQUENCE [LARGE SCALE GENOMIC DNA]</scope>
    <source>
        <strain evidence="1 2">HR1</strain>
    </source>
</reference>
<name>A0A2Z6S1Q7_9GLOM</name>
<evidence type="ECO:0000313" key="2">
    <source>
        <dbReference type="Proteomes" id="UP000247702"/>
    </source>
</evidence>
<dbReference type="AlphaFoldDB" id="A0A2Z6S1Q7"/>
<sequence length="282" mass="33105">MEVGEGLNNHSEEPLEILKVLVGSDHLLFLQELIDYLQKYWVENKSEWMEQYFELIYQTSFQSNSLLELQQYCINLMAKSPETIFKSLDFTSLSEKSLNPTLLPDPTTWSDDDFKMMENTLQHCLPLIRFFSFSSDDFFQKVRPYKKILKRQLYEELLESYLNSSSEPSDNILLPQCRNIDGIIDTKIVNLNIASLISRWIDKVDIKSKFAHIRELYLPYKFILLLRGSKDEFTPKRFHELCDNIPHTVIFIKIKGTEEIINPLNGSHVITINLVKPKIIYI</sequence>
<evidence type="ECO:0008006" key="3">
    <source>
        <dbReference type="Google" id="ProtNLM"/>
    </source>
</evidence>
<proteinExistence type="predicted"/>
<comment type="caution">
    <text evidence="1">The sequence shown here is derived from an EMBL/GenBank/DDBJ whole genome shotgun (WGS) entry which is preliminary data.</text>
</comment>
<keyword evidence="2" id="KW-1185">Reference proteome</keyword>
<dbReference type="EMBL" id="BEXD01003867">
    <property type="protein sequence ID" value="GBC03050.1"/>
    <property type="molecule type" value="Genomic_DNA"/>
</dbReference>
<dbReference type="Proteomes" id="UP000247702">
    <property type="component" value="Unassembled WGS sequence"/>
</dbReference>
<organism evidence="1 2">
    <name type="scientific">Rhizophagus clarus</name>
    <dbReference type="NCBI Taxonomy" id="94130"/>
    <lineage>
        <taxon>Eukaryota</taxon>
        <taxon>Fungi</taxon>
        <taxon>Fungi incertae sedis</taxon>
        <taxon>Mucoromycota</taxon>
        <taxon>Glomeromycotina</taxon>
        <taxon>Glomeromycetes</taxon>
        <taxon>Glomerales</taxon>
        <taxon>Glomeraceae</taxon>
        <taxon>Rhizophagus</taxon>
    </lineage>
</organism>
<protein>
    <recommendedName>
        <fullName evidence="3">TLDc domain-containing protein</fullName>
    </recommendedName>
</protein>